<dbReference type="EMBL" id="NEXC01000008">
    <property type="protein sequence ID" value="PSN84063.1"/>
    <property type="molecule type" value="Genomic_DNA"/>
</dbReference>
<comment type="caution">
    <text evidence="9">The sequence shown here is derived from an EMBL/GenBank/DDBJ whole genome shotgun (WGS) entry which is preliminary data.</text>
</comment>
<evidence type="ECO:0000256" key="3">
    <source>
        <dbReference type="ARBA" id="ARBA00022475"/>
    </source>
</evidence>
<keyword evidence="3" id="KW-1003">Cell membrane</keyword>
<feature type="transmembrane region" description="Helical" evidence="7">
    <location>
        <begin position="204"/>
        <end position="224"/>
    </location>
</feature>
<evidence type="ECO:0000256" key="5">
    <source>
        <dbReference type="ARBA" id="ARBA00022989"/>
    </source>
</evidence>
<evidence type="ECO:0000256" key="1">
    <source>
        <dbReference type="ARBA" id="ARBA00004651"/>
    </source>
</evidence>
<feature type="transmembrane region" description="Helical" evidence="7">
    <location>
        <begin position="317"/>
        <end position="338"/>
    </location>
</feature>
<evidence type="ECO:0000313" key="9">
    <source>
        <dbReference type="EMBL" id="PSN84063.1"/>
    </source>
</evidence>
<keyword evidence="2 7" id="KW-0813">Transport</keyword>
<proteinExistence type="inferred from homology"/>
<organism evidence="9 10">
    <name type="scientific">Candidatus Marsarchaeota G1 archaeon OSP_D</name>
    <dbReference type="NCBI Taxonomy" id="1978155"/>
    <lineage>
        <taxon>Archaea</taxon>
        <taxon>Candidatus Marsarchaeota</taxon>
        <taxon>Candidatus Marsarchaeota group 1</taxon>
    </lineage>
</organism>
<accession>A0A2R6ACN2</accession>
<keyword evidence="4 7" id="KW-0812">Transmembrane</keyword>
<dbReference type="Pfam" id="PF00528">
    <property type="entry name" value="BPD_transp_1"/>
    <property type="match status" value="1"/>
</dbReference>
<feature type="transmembrane region" description="Helical" evidence="7">
    <location>
        <begin position="101"/>
        <end position="121"/>
    </location>
</feature>
<evidence type="ECO:0000259" key="8">
    <source>
        <dbReference type="PROSITE" id="PS50928"/>
    </source>
</evidence>
<dbReference type="Proteomes" id="UP000240880">
    <property type="component" value="Unassembled WGS sequence"/>
</dbReference>
<dbReference type="InterPro" id="IPR045621">
    <property type="entry name" value="BPD_transp_1_N"/>
</dbReference>
<dbReference type="Gene3D" id="1.10.3720.10">
    <property type="entry name" value="MetI-like"/>
    <property type="match status" value="1"/>
</dbReference>
<dbReference type="AlphaFoldDB" id="A0A2R6ACN2"/>
<dbReference type="PROSITE" id="PS50928">
    <property type="entry name" value="ABC_TM1"/>
    <property type="match status" value="1"/>
</dbReference>
<evidence type="ECO:0000256" key="2">
    <source>
        <dbReference type="ARBA" id="ARBA00022448"/>
    </source>
</evidence>
<comment type="subcellular location">
    <subcellularLocation>
        <location evidence="1 7">Cell membrane</location>
        <topology evidence="1 7">Multi-pass membrane protein</topology>
    </subcellularLocation>
</comment>
<feature type="transmembrane region" description="Helical" evidence="7">
    <location>
        <begin position="133"/>
        <end position="157"/>
    </location>
</feature>
<keyword evidence="5 7" id="KW-1133">Transmembrane helix</keyword>
<evidence type="ECO:0000256" key="6">
    <source>
        <dbReference type="ARBA" id="ARBA00023136"/>
    </source>
</evidence>
<feature type="transmembrane region" description="Helical" evidence="7">
    <location>
        <begin position="12"/>
        <end position="32"/>
    </location>
</feature>
<keyword evidence="6 7" id="KW-0472">Membrane</keyword>
<name>A0A2R6ACN2_9ARCH</name>
<dbReference type="Pfam" id="PF19300">
    <property type="entry name" value="BPD_transp_1_N"/>
    <property type="match status" value="1"/>
</dbReference>
<dbReference type="PANTHER" id="PTHR43163:SF6">
    <property type="entry name" value="DIPEPTIDE TRANSPORT SYSTEM PERMEASE PROTEIN DPPB-RELATED"/>
    <property type="match status" value="1"/>
</dbReference>
<evidence type="ECO:0000256" key="4">
    <source>
        <dbReference type="ARBA" id="ARBA00022692"/>
    </source>
</evidence>
<sequence>MGYWGYIARRVVLAFFVVLGTLILTFYLSHVLPANPAILFAGQNPSPQEIAMIEQEYGFNKPLYVQFLLYISNFFRGNLGLSISTQQPVSELIAESLPNSLTLAALSTLFSAILGIPLGVVAARSRNAFLDHFLRIFSLSGVALPQFWLGLVFQLVFSVKLHIFPIASYGGSLFFLTNHPIPHITGSYLIDALLSGHFGDAAKIAWSLVLPTVTLSLYPLGVVIRQTRGAMISALSSEYIRTAKAYGLPEREIHFKLALKNALTPVIVSLGLVFAGSLIGVVYVEQIFFLEPGLGFLIVQGLGVGQTSTSLALSPDYPLILGITIVVVLVYVASNLVVDIAQAVLDRRIAL</sequence>
<evidence type="ECO:0000313" key="10">
    <source>
        <dbReference type="Proteomes" id="UP000240880"/>
    </source>
</evidence>
<comment type="similarity">
    <text evidence="7">Belongs to the binding-protein-dependent transport system permease family.</text>
</comment>
<dbReference type="GO" id="GO:0071916">
    <property type="term" value="F:dipeptide transmembrane transporter activity"/>
    <property type="evidence" value="ECO:0007669"/>
    <property type="project" value="TreeGrafter"/>
</dbReference>
<protein>
    <recommendedName>
        <fullName evidence="8">ABC transmembrane type-1 domain-containing protein</fullName>
    </recommendedName>
</protein>
<feature type="domain" description="ABC transmembrane type-1" evidence="8">
    <location>
        <begin position="97"/>
        <end position="338"/>
    </location>
</feature>
<dbReference type="SUPFAM" id="SSF161098">
    <property type="entry name" value="MetI-like"/>
    <property type="match status" value="1"/>
</dbReference>
<dbReference type="InterPro" id="IPR000515">
    <property type="entry name" value="MetI-like"/>
</dbReference>
<gene>
    <name evidence="9" type="ORF">B9Q01_02230</name>
</gene>
<evidence type="ECO:0000256" key="7">
    <source>
        <dbReference type="RuleBase" id="RU363032"/>
    </source>
</evidence>
<feature type="transmembrane region" description="Helical" evidence="7">
    <location>
        <begin position="262"/>
        <end position="284"/>
    </location>
</feature>
<reference evidence="9 10" key="1">
    <citation type="submission" date="2017-04" db="EMBL/GenBank/DDBJ databases">
        <title>Novel microbial lineages endemic to geothermal iron-oxide mats fill important gaps in the evolutionary history of Archaea.</title>
        <authorList>
            <person name="Jay Z.J."/>
            <person name="Beam J.P."/>
            <person name="Dlakic M."/>
            <person name="Rusch D.B."/>
            <person name="Kozubal M.A."/>
            <person name="Inskeep W.P."/>
        </authorList>
    </citation>
    <scope>NUCLEOTIDE SEQUENCE [LARGE SCALE GENOMIC DNA]</scope>
    <source>
        <strain evidence="9">OSP_D</strain>
    </source>
</reference>
<dbReference type="InterPro" id="IPR035906">
    <property type="entry name" value="MetI-like_sf"/>
</dbReference>
<dbReference type="GO" id="GO:0005886">
    <property type="term" value="C:plasma membrane"/>
    <property type="evidence" value="ECO:0007669"/>
    <property type="project" value="UniProtKB-SubCell"/>
</dbReference>
<dbReference type="PANTHER" id="PTHR43163">
    <property type="entry name" value="DIPEPTIDE TRANSPORT SYSTEM PERMEASE PROTEIN DPPB-RELATED"/>
    <property type="match status" value="1"/>
</dbReference>
<dbReference type="CDD" id="cd06261">
    <property type="entry name" value="TM_PBP2"/>
    <property type="match status" value="1"/>
</dbReference>